<accession>A0A1B6I125</accession>
<dbReference type="PANTHER" id="PTHR45877">
    <property type="entry name" value="E3 UBIQUITIN-PROTEIN LIGASE SIAH2"/>
    <property type="match status" value="1"/>
</dbReference>
<proteinExistence type="predicted"/>
<dbReference type="GO" id="GO:0008270">
    <property type="term" value="F:zinc ion binding"/>
    <property type="evidence" value="ECO:0007669"/>
    <property type="project" value="UniProtKB-KW"/>
</dbReference>
<keyword evidence="1" id="KW-0479">Metal-binding</keyword>
<dbReference type="InterPro" id="IPR001841">
    <property type="entry name" value="Znf_RING"/>
</dbReference>
<dbReference type="PANTHER" id="PTHR45877:SF2">
    <property type="entry name" value="E3 UBIQUITIN-PROTEIN LIGASE SINA-RELATED"/>
    <property type="match status" value="1"/>
</dbReference>
<dbReference type="SUPFAM" id="SSF57850">
    <property type="entry name" value="RING/U-box"/>
    <property type="match status" value="1"/>
</dbReference>
<dbReference type="GO" id="GO:0043161">
    <property type="term" value="P:proteasome-mediated ubiquitin-dependent protein catabolic process"/>
    <property type="evidence" value="ECO:0007669"/>
    <property type="project" value="TreeGrafter"/>
</dbReference>
<name>A0A1B6I125_9HEMI</name>
<evidence type="ECO:0000313" key="6">
    <source>
        <dbReference type="EMBL" id="JAS80575.1"/>
    </source>
</evidence>
<dbReference type="SUPFAM" id="SSF49599">
    <property type="entry name" value="TRAF domain-like"/>
    <property type="match status" value="1"/>
</dbReference>
<dbReference type="InterPro" id="IPR004162">
    <property type="entry name" value="SINA-like_animal"/>
</dbReference>
<organism evidence="6">
    <name type="scientific">Homalodisca liturata</name>
    <dbReference type="NCBI Taxonomy" id="320908"/>
    <lineage>
        <taxon>Eukaryota</taxon>
        <taxon>Metazoa</taxon>
        <taxon>Ecdysozoa</taxon>
        <taxon>Arthropoda</taxon>
        <taxon>Hexapoda</taxon>
        <taxon>Insecta</taxon>
        <taxon>Pterygota</taxon>
        <taxon>Neoptera</taxon>
        <taxon>Paraneoptera</taxon>
        <taxon>Hemiptera</taxon>
        <taxon>Auchenorrhyncha</taxon>
        <taxon>Membracoidea</taxon>
        <taxon>Cicadellidae</taxon>
        <taxon>Cicadellinae</taxon>
        <taxon>Proconiini</taxon>
        <taxon>Homalodisca</taxon>
    </lineage>
</organism>
<dbReference type="UniPathway" id="UPA00143"/>
<evidence type="ECO:0000256" key="2">
    <source>
        <dbReference type="ARBA" id="ARBA00022771"/>
    </source>
</evidence>
<sequence length="241" mass="28317">MLNLEELFKELLETSKCPVCFERCSSPVTCCINGHTICDNCKLTQQQCPVCRCSFSSEKHTSLNQILEILPSECKYEGCPQIERNIKDHEKWCGYRPTKCRLCMWTGQVNYLSMHIQSLHCFASADTNRTIPEFRIDTSFSSKLPHILFGQVFWKIIQYDHAEQRFSMRFVCIPNKDAKIKKEFLIRVEFNSEDICYHASLKVYYNPEYDETSKKNQLLFDGNIFEHFVNDGLEYKLIVKQ</sequence>
<dbReference type="PROSITE" id="PS50089">
    <property type="entry name" value="ZF_RING_2"/>
    <property type="match status" value="1"/>
</dbReference>
<evidence type="ECO:0000256" key="3">
    <source>
        <dbReference type="ARBA" id="ARBA00022833"/>
    </source>
</evidence>
<keyword evidence="3" id="KW-0862">Zinc</keyword>
<evidence type="ECO:0000256" key="1">
    <source>
        <dbReference type="ARBA" id="ARBA00022723"/>
    </source>
</evidence>
<dbReference type="GO" id="GO:0031624">
    <property type="term" value="F:ubiquitin conjugating enzyme binding"/>
    <property type="evidence" value="ECO:0007669"/>
    <property type="project" value="TreeGrafter"/>
</dbReference>
<dbReference type="GO" id="GO:0016567">
    <property type="term" value="P:protein ubiquitination"/>
    <property type="evidence" value="ECO:0007669"/>
    <property type="project" value="UniProtKB-UniPathway"/>
</dbReference>
<feature type="domain" description="RING-type" evidence="5">
    <location>
        <begin position="17"/>
        <end position="52"/>
    </location>
</feature>
<evidence type="ECO:0000256" key="4">
    <source>
        <dbReference type="PROSITE-ProRule" id="PRU00175"/>
    </source>
</evidence>
<dbReference type="Pfam" id="PF21362">
    <property type="entry name" value="Sina_RING"/>
    <property type="match status" value="1"/>
</dbReference>
<dbReference type="InterPro" id="IPR013083">
    <property type="entry name" value="Znf_RING/FYVE/PHD"/>
</dbReference>
<dbReference type="Gene3D" id="3.30.40.10">
    <property type="entry name" value="Zinc/RING finger domain, C3HC4 (zinc finger)"/>
    <property type="match status" value="2"/>
</dbReference>
<evidence type="ECO:0000259" key="5">
    <source>
        <dbReference type="PROSITE" id="PS50089"/>
    </source>
</evidence>
<gene>
    <name evidence="6" type="ORF">g.30182</name>
</gene>
<dbReference type="EMBL" id="GECU01027131">
    <property type="protein sequence ID" value="JAS80575.1"/>
    <property type="molecule type" value="Transcribed_RNA"/>
</dbReference>
<dbReference type="InterPro" id="IPR049548">
    <property type="entry name" value="Sina-like_RING"/>
</dbReference>
<dbReference type="GO" id="GO:0061630">
    <property type="term" value="F:ubiquitin protein ligase activity"/>
    <property type="evidence" value="ECO:0007669"/>
    <property type="project" value="TreeGrafter"/>
</dbReference>
<dbReference type="GO" id="GO:0005737">
    <property type="term" value="C:cytoplasm"/>
    <property type="evidence" value="ECO:0007669"/>
    <property type="project" value="TreeGrafter"/>
</dbReference>
<reference evidence="6" key="1">
    <citation type="submission" date="2015-11" db="EMBL/GenBank/DDBJ databases">
        <title>De novo transcriptome assembly of four potential Pierce s Disease insect vectors from Arizona vineyards.</title>
        <authorList>
            <person name="Tassone E.E."/>
        </authorList>
    </citation>
    <scope>NUCLEOTIDE SEQUENCE</scope>
</reference>
<dbReference type="AlphaFoldDB" id="A0A1B6I125"/>
<protein>
    <recommendedName>
        <fullName evidence="5">RING-type domain-containing protein</fullName>
    </recommendedName>
</protein>
<keyword evidence="2 4" id="KW-0863">Zinc-finger</keyword>